<gene>
    <name evidence="1" type="ORF">BOLC6T37642H</name>
</gene>
<proteinExistence type="predicted"/>
<accession>A0A3P6H880</accession>
<organism evidence="1">
    <name type="scientific">Brassica oleracea</name>
    <name type="common">Wild cabbage</name>
    <dbReference type="NCBI Taxonomy" id="3712"/>
    <lineage>
        <taxon>Eukaryota</taxon>
        <taxon>Viridiplantae</taxon>
        <taxon>Streptophyta</taxon>
        <taxon>Embryophyta</taxon>
        <taxon>Tracheophyta</taxon>
        <taxon>Spermatophyta</taxon>
        <taxon>Magnoliopsida</taxon>
        <taxon>eudicotyledons</taxon>
        <taxon>Gunneridae</taxon>
        <taxon>Pentapetalae</taxon>
        <taxon>rosids</taxon>
        <taxon>malvids</taxon>
        <taxon>Brassicales</taxon>
        <taxon>Brassicaceae</taxon>
        <taxon>Brassiceae</taxon>
        <taxon>Brassica</taxon>
    </lineage>
</organism>
<protein>
    <submittedName>
        <fullName evidence="1">Uncharacterized protein</fullName>
    </submittedName>
</protein>
<name>A0A3P6H880_BRAOL</name>
<evidence type="ECO:0000313" key="1">
    <source>
        <dbReference type="EMBL" id="VDD62189.1"/>
    </source>
</evidence>
<sequence>MGTCSKDTSRLVAKRSCYTELSESAEQAKRRTEIARQYKPLSQLRKLHTLWGHVESVVGLFEDDSF</sequence>
<dbReference type="AlphaFoldDB" id="A0A3P6H880"/>
<dbReference type="Gene3D" id="6.10.140.890">
    <property type="match status" value="1"/>
</dbReference>
<dbReference type="EMBL" id="LR031880">
    <property type="protein sequence ID" value="VDD62189.1"/>
    <property type="molecule type" value="Genomic_DNA"/>
</dbReference>
<reference evidence="1" key="1">
    <citation type="submission" date="2018-11" db="EMBL/GenBank/DDBJ databases">
        <authorList>
            <consortium name="Genoscope - CEA"/>
            <person name="William W."/>
        </authorList>
    </citation>
    <scope>NUCLEOTIDE SEQUENCE</scope>
</reference>